<dbReference type="PRINTS" id="PR00068">
    <property type="entry name" value="CUZNDISMTASE"/>
</dbReference>
<dbReference type="InterPro" id="IPR001424">
    <property type="entry name" value="SOD_Cu_Zn_dom"/>
</dbReference>
<evidence type="ECO:0000256" key="2">
    <source>
        <dbReference type="SAM" id="MobiDB-lite"/>
    </source>
</evidence>
<sequence>MKKLTNKLKYMAGAFLAGALLIIGIMFAAANPEGTFDTIQHTMTKISHFVNGKDNATADGPLAEQETATSDPKIPADSSDVPARMVSDPVNQPVYWGEASRKESLGQPVVKLYNAAGEPVGSATLEQIHDGVKVKITASGLTPGKHGFHVHENAIQGTDFKSAGGHFNPTHKHHGLENPQGSHVGDMPNLVVGADGTVEAETIIQHGTLEKNQPNSVLGRSLIIHAGEDDNVTDPAGNSGDRVVGGNIPE</sequence>
<comment type="similarity">
    <text evidence="1">Belongs to the Cu-Zn superoxide dismutase family.</text>
</comment>
<dbReference type="Gene3D" id="2.60.40.200">
    <property type="entry name" value="Superoxide dismutase, copper/zinc binding domain"/>
    <property type="match status" value="1"/>
</dbReference>
<accession>A0A385TV26</accession>
<dbReference type="KEGG" id="plw:D5F53_24320"/>
<keyword evidence="5" id="KW-1185">Reference proteome</keyword>
<dbReference type="InterPro" id="IPR024134">
    <property type="entry name" value="SOD_Cu/Zn_/chaperone"/>
</dbReference>
<dbReference type="PANTHER" id="PTHR10003">
    <property type="entry name" value="SUPEROXIDE DISMUTASE CU-ZN -RELATED"/>
    <property type="match status" value="1"/>
</dbReference>
<name>A0A385TV26_PAELA</name>
<dbReference type="SUPFAM" id="SSF49329">
    <property type="entry name" value="Cu,Zn superoxide dismutase-like"/>
    <property type="match status" value="1"/>
</dbReference>
<reference evidence="4 5" key="1">
    <citation type="submission" date="2018-09" db="EMBL/GenBank/DDBJ databases">
        <title>Genome Sequence of Paenibacillus lautus Strain E7593-69, Azo Dye-Degrading Bacteria, Isolated from Commercial Tattoo Inks.</title>
        <authorList>
            <person name="Nho S.W."/>
            <person name="Kim S.-J."/>
            <person name="Kweon O."/>
            <person name="Cerniglia C.E."/>
        </authorList>
    </citation>
    <scope>NUCLEOTIDE SEQUENCE [LARGE SCALE GENOMIC DNA]</scope>
    <source>
        <strain evidence="4 5">E7593-69</strain>
    </source>
</reference>
<dbReference type="GO" id="GO:0005507">
    <property type="term" value="F:copper ion binding"/>
    <property type="evidence" value="ECO:0007669"/>
    <property type="project" value="InterPro"/>
</dbReference>
<dbReference type="InterPro" id="IPR036423">
    <property type="entry name" value="SOD-like_Cu/Zn_dom_sf"/>
</dbReference>
<feature type="region of interest" description="Disordered" evidence="2">
    <location>
        <begin position="228"/>
        <end position="250"/>
    </location>
</feature>
<dbReference type="Pfam" id="PF00080">
    <property type="entry name" value="Sod_Cu"/>
    <property type="match status" value="1"/>
</dbReference>
<proteinExistence type="inferred from homology"/>
<evidence type="ECO:0000313" key="4">
    <source>
        <dbReference type="EMBL" id="AYB46227.1"/>
    </source>
</evidence>
<dbReference type="CDD" id="cd00305">
    <property type="entry name" value="Cu-Zn_Superoxide_Dismutase"/>
    <property type="match status" value="1"/>
</dbReference>
<feature type="domain" description="Superoxide dismutase copper/zinc binding" evidence="3">
    <location>
        <begin position="121"/>
        <end position="248"/>
    </location>
</feature>
<evidence type="ECO:0000256" key="1">
    <source>
        <dbReference type="ARBA" id="ARBA00010457"/>
    </source>
</evidence>
<organism evidence="4 5">
    <name type="scientific">Paenibacillus lautus</name>
    <name type="common">Bacillus lautus</name>
    <dbReference type="NCBI Taxonomy" id="1401"/>
    <lineage>
        <taxon>Bacteria</taxon>
        <taxon>Bacillati</taxon>
        <taxon>Bacillota</taxon>
        <taxon>Bacilli</taxon>
        <taxon>Bacillales</taxon>
        <taxon>Paenibacillaceae</taxon>
        <taxon>Paenibacillus</taxon>
    </lineage>
</organism>
<feature type="region of interest" description="Disordered" evidence="2">
    <location>
        <begin position="56"/>
        <end position="87"/>
    </location>
</feature>
<gene>
    <name evidence="4" type="ORF">D5F53_24320</name>
</gene>
<protein>
    <submittedName>
        <fullName evidence="4">Superoxide dismutase family protein</fullName>
    </submittedName>
</protein>
<evidence type="ECO:0000259" key="3">
    <source>
        <dbReference type="Pfam" id="PF00080"/>
    </source>
</evidence>
<dbReference type="AlphaFoldDB" id="A0A385TV26"/>
<dbReference type="Proteomes" id="UP000266552">
    <property type="component" value="Chromosome"/>
</dbReference>
<dbReference type="RefSeq" id="WP_119849847.1">
    <property type="nucleotide sequence ID" value="NZ_CP032412.1"/>
</dbReference>
<dbReference type="GO" id="GO:0006801">
    <property type="term" value="P:superoxide metabolic process"/>
    <property type="evidence" value="ECO:0007669"/>
    <property type="project" value="InterPro"/>
</dbReference>
<evidence type="ECO:0000313" key="5">
    <source>
        <dbReference type="Proteomes" id="UP000266552"/>
    </source>
</evidence>
<dbReference type="EMBL" id="CP032412">
    <property type="protein sequence ID" value="AYB46227.1"/>
    <property type="molecule type" value="Genomic_DNA"/>
</dbReference>